<protein>
    <submittedName>
        <fullName evidence="2">(apollo) hypothetical protein</fullName>
    </submittedName>
</protein>
<evidence type="ECO:0000313" key="3">
    <source>
        <dbReference type="Proteomes" id="UP000691718"/>
    </source>
</evidence>
<proteinExistence type="predicted"/>
<name>A0A8S3W0Y0_PARAO</name>
<comment type="caution">
    <text evidence="2">The sequence shown here is derived from an EMBL/GenBank/DDBJ whole genome shotgun (WGS) entry which is preliminary data.</text>
</comment>
<organism evidence="2 3">
    <name type="scientific">Parnassius apollo</name>
    <name type="common">Apollo butterfly</name>
    <name type="synonym">Papilio apollo</name>
    <dbReference type="NCBI Taxonomy" id="110799"/>
    <lineage>
        <taxon>Eukaryota</taxon>
        <taxon>Metazoa</taxon>
        <taxon>Ecdysozoa</taxon>
        <taxon>Arthropoda</taxon>
        <taxon>Hexapoda</taxon>
        <taxon>Insecta</taxon>
        <taxon>Pterygota</taxon>
        <taxon>Neoptera</taxon>
        <taxon>Endopterygota</taxon>
        <taxon>Lepidoptera</taxon>
        <taxon>Glossata</taxon>
        <taxon>Ditrysia</taxon>
        <taxon>Papilionoidea</taxon>
        <taxon>Papilionidae</taxon>
        <taxon>Parnassiinae</taxon>
        <taxon>Parnassini</taxon>
        <taxon>Parnassius</taxon>
        <taxon>Parnassius</taxon>
    </lineage>
</organism>
<sequence>MDLLQLDDEEQEILQILAENGIKVTNPKKNHQSRIQIFENILVYKPDNELLHAINIAAESDPSFKCPKESPLEVDVQASNLGSLLSVATENGPEIEFEDTFSVTGIDEGAPKSNAIIKICEASEGVSELEITHFTTNDSQTIGVVELDESGLETIDNEVPENKPKRRKHATCTEWQRNITKEKRMRGESYSGYSRKEKQVTTEAKSGISLTETTKQKSNRGNKRSTETPTSSGISQAEHLLKFFKEIPKLPSHYCRSTSTKLYLEPVFESKSHVYNIYKEKCASDKVKPISARFFNKFDELNLSITKPKKDRCDVCCGYETKNVTEEVYKKHIEKKKAARLEKEADKKLAIDGKITVLTVDLQSVKVCPKVQASAVYYKTKLCCHNFTVYNLATHEVTCYWWHECEGELQASNFASCLVDYIQEKVPKTITLVNFSDGCTAQNRNSIMANALLVLAIKENIVITQKYLEKGHTQMECDSVHSVIEIKLKKTT</sequence>
<gene>
    <name evidence="2" type="ORF">PAPOLLO_LOCUS825</name>
</gene>
<evidence type="ECO:0000313" key="2">
    <source>
        <dbReference type="EMBL" id="CAG4934439.1"/>
    </source>
</evidence>
<dbReference type="PANTHER" id="PTHR10773">
    <property type="entry name" value="DNA-DIRECTED RNA POLYMERASES I, II, AND III SUBUNIT RPABC2"/>
    <property type="match status" value="1"/>
</dbReference>
<dbReference type="EMBL" id="CAJQZP010000040">
    <property type="protein sequence ID" value="CAG4934439.1"/>
    <property type="molecule type" value="Genomic_DNA"/>
</dbReference>
<dbReference type="OrthoDB" id="7367179at2759"/>
<evidence type="ECO:0000256" key="1">
    <source>
        <dbReference type="SAM" id="MobiDB-lite"/>
    </source>
</evidence>
<feature type="region of interest" description="Disordered" evidence="1">
    <location>
        <begin position="178"/>
        <end position="232"/>
    </location>
</feature>
<dbReference type="PANTHER" id="PTHR10773:SF19">
    <property type="match status" value="1"/>
</dbReference>
<dbReference type="AlphaFoldDB" id="A0A8S3W0Y0"/>
<accession>A0A8S3W0Y0</accession>
<keyword evidence="3" id="KW-1185">Reference proteome</keyword>
<reference evidence="2" key="1">
    <citation type="submission" date="2021-04" db="EMBL/GenBank/DDBJ databases">
        <authorList>
            <person name="Tunstrom K."/>
        </authorList>
    </citation>
    <scope>NUCLEOTIDE SEQUENCE</scope>
</reference>
<feature type="compositionally biased region" description="Polar residues" evidence="1">
    <location>
        <begin position="201"/>
        <end position="213"/>
    </location>
</feature>
<dbReference type="Proteomes" id="UP000691718">
    <property type="component" value="Unassembled WGS sequence"/>
</dbReference>